<dbReference type="SMART" id="SM00992">
    <property type="entry name" value="YccV-like"/>
    <property type="match status" value="1"/>
</dbReference>
<dbReference type="Proteomes" id="UP001519460">
    <property type="component" value="Unassembled WGS sequence"/>
</dbReference>
<dbReference type="PANTHER" id="PTHR31350">
    <property type="entry name" value="SI:DKEY-261L7.2"/>
    <property type="match status" value="1"/>
</dbReference>
<keyword evidence="3" id="KW-1185">Reference proteome</keyword>
<dbReference type="SUPFAM" id="SSF141255">
    <property type="entry name" value="YccV-like"/>
    <property type="match status" value="1"/>
</dbReference>
<proteinExistence type="predicted"/>
<dbReference type="Pfam" id="PF12937">
    <property type="entry name" value="F-box-like"/>
    <property type="match status" value="1"/>
</dbReference>
<dbReference type="InterPro" id="IPR036047">
    <property type="entry name" value="F-box-like_dom_sf"/>
</dbReference>
<protein>
    <recommendedName>
        <fullName evidence="1">F-box domain-containing protein</fullName>
    </recommendedName>
</protein>
<dbReference type="Pfam" id="PF13369">
    <property type="entry name" value="Transglut_core2"/>
    <property type="match status" value="1"/>
</dbReference>
<dbReference type="PROSITE" id="PS50181">
    <property type="entry name" value="FBOX"/>
    <property type="match status" value="1"/>
</dbReference>
<reference evidence="2 3" key="1">
    <citation type="journal article" date="2023" name="Sci. Data">
        <title>Genome assembly of the Korean intertidal mud-creeper Batillaria attramentaria.</title>
        <authorList>
            <person name="Patra A.K."/>
            <person name="Ho P.T."/>
            <person name="Jun S."/>
            <person name="Lee S.J."/>
            <person name="Kim Y."/>
            <person name="Won Y.J."/>
        </authorList>
    </citation>
    <scope>NUCLEOTIDE SEQUENCE [LARGE SCALE GENOMIC DNA]</scope>
    <source>
        <strain evidence="2">Wonlab-2016</strain>
    </source>
</reference>
<dbReference type="InterPro" id="IPR036623">
    <property type="entry name" value="Hemimethylated_DNA-bd_sf"/>
</dbReference>
<organism evidence="2 3">
    <name type="scientific">Batillaria attramentaria</name>
    <dbReference type="NCBI Taxonomy" id="370345"/>
    <lineage>
        <taxon>Eukaryota</taxon>
        <taxon>Metazoa</taxon>
        <taxon>Spiralia</taxon>
        <taxon>Lophotrochozoa</taxon>
        <taxon>Mollusca</taxon>
        <taxon>Gastropoda</taxon>
        <taxon>Caenogastropoda</taxon>
        <taxon>Sorbeoconcha</taxon>
        <taxon>Cerithioidea</taxon>
        <taxon>Batillariidae</taxon>
        <taxon>Batillaria</taxon>
    </lineage>
</organism>
<gene>
    <name evidence="2" type="ORF">BaRGS_00018132</name>
</gene>
<dbReference type="Gene3D" id="1.20.1280.50">
    <property type="match status" value="1"/>
</dbReference>
<evidence type="ECO:0000313" key="3">
    <source>
        <dbReference type="Proteomes" id="UP001519460"/>
    </source>
</evidence>
<dbReference type="SUPFAM" id="SSF81383">
    <property type="entry name" value="F-box domain"/>
    <property type="match status" value="1"/>
</dbReference>
<evidence type="ECO:0000313" key="2">
    <source>
        <dbReference type="EMBL" id="KAK7490715.1"/>
    </source>
</evidence>
<dbReference type="EMBL" id="JACVVK020000124">
    <property type="protein sequence ID" value="KAK7490715.1"/>
    <property type="molecule type" value="Genomic_DNA"/>
</dbReference>
<dbReference type="Pfam" id="PF08755">
    <property type="entry name" value="YccV-like"/>
    <property type="match status" value="1"/>
</dbReference>
<evidence type="ECO:0000259" key="1">
    <source>
        <dbReference type="PROSITE" id="PS50181"/>
    </source>
</evidence>
<comment type="caution">
    <text evidence="2">The sequence shown here is derived from an EMBL/GenBank/DDBJ whole genome shotgun (WGS) entry which is preliminary data.</text>
</comment>
<dbReference type="PANTHER" id="PTHR31350:SF21">
    <property type="entry name" value="F-BOX ONLY PROTEIN 21"/>
    <property type="match status" value="1"/>
</dbReference>
<dbReference type="AlphaFoldDB" id="A0ABD0KU71"/>
<sequence length="598" mass="69710">MATLVVPNAYDLLSLPTEILNHILKSDVLVGADVCRVAHVCRKLRDVCYSNEIWRAKVCQRWPELFKTQAVSTLNGNWFELFRIRSSVHHHVRRLIQQLAEENYHKEDISSESFYPFYAVFDLHDAAPTFILDELRQILQDADSNSHLTDKYYAMKAFHHVKHCLLKKSMNEFLDQPQERQALEEGAMLVSQWFQPLLKVTYQDVDRQLNGIADKVRKELRNTTGNHPACDKDYRTDGIAENLWSPEQCHQVLDAVNTVLFQQLGFSPNEAQYYTPDNSYIDKVLEQRTGIPITLCIVYCAVARRLGVVCEPVNFPAHFLLRWKEHPMATPANQFTFVDAYNRGRMMSQKNCHRMLNIPEDVGLDPNIFEATTPAKVFERMARNMVRIARQLNPSLDGLQTLRSAIDLYLTVNPNDSEMRLLQVRIFLHLNINLKEAIDSLQQVAAMDMTRIEMVGYLTKEKPPKRRKDNDEVEFSVGMVMKHKRYHYTCVIYGWDKECRASEEWITQMGVQSLPGKQFQPFYNVLVEDGSNRYAAQENLLYTKEVRVITHPEVGRYFDSFTGRWYIPNKQKEQEYPDDIEVTRCLVDKFFSESEQQE</sequence>
<accession>A0ABD0KU71</accession>
<feature type="domain" description="F-box" evidence="1">
    <location>
        <begin position="9"/>
        <end position="57"/>
    </location>
</feature>
<dbReference type="Gene3D" id="2.30.30.390">
    <property type="entry name" value="Hemimethylated DNA-binding domain"/>
    <property type="match status" value="1"/>
</dbReference>
<dbReference type="InterPro" id="IPR011722">
    <property type="entry name" value="Hemimethylated_DNA-bd_dom"/>
</dbReference>
<name>A0ABD0KU71_9CAEN</name>
<dbReference type="InterPro" id="IPR001810">
    <property type="entry name" value="F-box_dom"/>
</dbReference>
<dbReference type="NCBIfam" id="TIGR02097">
    <property type="entry name" value="yccV"/>
    <property type="match status" value="1"/>
</dbReference>
<dbReference type="InterPro" id="IPR032698">
    <property type="entry name" value="SirB1_N"/>
</dbReference>